<comment type="caution">
    <text evidence="2">The sequence shown here is derived from an EMBL/GenBank/DDBJ whole genome shotgun (WGS) entry which is preliminary data.</text>
</comment>
<dbReference type="AlphaFoldDB" id="A0AA37V7L7"/>
<evidence type="ECO:0000313" key="2">
    <source>
        <dbReference type="EMBL" id="GLC26801.1"/>
    </source>
</evidence>
<feature type="transmembrane region" description="Helical" evidence="1">
    <location>
        <begin position="73"/>
        <end position="92"/>
    </location>
</feature>
<keyword evidence="3" id="KW-1185">Reference proteome</keyword>
<keyword evidence="1" id="KW-1133">Transmembrane helix</keyword>
<evidence type="ECO:0008006" key="4">
    <source>
        <dbReference type="Google" id="ProtNLM"/>
    </source>
</evidence>
<keyword evidence="1" id="KW-0472">Membrane</keyword>
<dbReference type="PANTHER" id="PTHR33876:SF4">
    <property type="entry name" value="CHLOROPLAST PROTEIN FOR GROWTH AND FERTILITY 2"/>
    <property type="match status" value="1"/>
</dbReference>
<evidence type="ECO:0000313" key="3">
    <source>
        <dbReference type="Proteomes" id="UP001161325"/>
    </source>
</evidence>
<proteinExistence type="predicted"/>
<protein>
    <recommendedName>
        <fullName evidence="4">Urease accessory protein</fullName>
    </recommendedName>
</protein>
<evidence type="ECO:0000256" key="1">
    <source>
        <dbReference type="SAM" id="Phobius"/>
    </source>
</evidence>
<dbReference type="Proteomes" id="UP001161325">
    <property type="component" value="Unassembled WGS sequence"/>
</dbReference>
<sequence length="207" mass="21160">MHPILVLGLLAGMRHALEADHLAAVASLATSGRSARSVMLQGAAWGLGHTATLLLVGGVCLLLGAAIPERTSAALELGVGVMLVLLGAQVLWRRWRPRHTPHVHVVALPRRALVVGAVHGLAGSAALLVLTLAAARSPWTGLAYIGLFGAGSIVGMVALAAALAVPLRLSARLPARLFHGVELLLGGATIVVGARLVHHTATLLGQS</sequence>
<gene>
    <name evidence="2" type="ORF">rosag_33140</name>
</gene>
<accession>A0AA37V7L7</accession>
<keyword evidence="1" id="KW-0812">Transmembrane</keyword>
<dbReference type="EMBL" id="BRXS01000005">
    <property type="protein sequence ID" value="GLC26801.1"/>
    <property type="molecule type" value="Genomic_DNA"/>
</dbReference>
<feature type="transmembrane region" description="Helical" evidence="1">
    <location>
        <begin position="43"/>
        <end position="66"/>
    </location>
</feature>
<feature type="transmembrane region" description="Helical" evidence="1">
    <location>
        <begin position="142"/>
        <end position="165"/>
    </location>
</feature>
<dbReference type="PANTHER" id="PTHR33876">
    <property type="entry name" value="UNNAMED PRODUCT"/>
    <property type="match status" value="1"/>
</dbReference>
<name>A0AA37V7L7_9BACT</name>
<feature type="transmembrane region" description="Helical" evidence="1">
    <location>
        <begin position="177"/>
        <end position="197"/>
    </location>
</feature>
<feature type="transmembrane region" description="Helical" evidence="1">
    <location>
        <begin position="112"/>
        <end position="135"/>
    </location>
</feature>
<reference evidence="2" key="1">
    <citation type="submission" date="2022-08" db="EMBL/GenBank/DDBJ databases">
        <title>Draft genome sequencing of Roseisolibacter agri AW1220.</title>
        <authorList>
            <person name="Tobiishi Y."/>
            <person name="Tonouchi A."/>
        </authorList>
    </citation>
    <scope>NUCLEOTIDE SEQUENCE</scope>
    <source>
        <strain evidence="2">AW1220</strain>
    </source>
</reference>
<dbReference type="InterPro" id="IPR052776">
    <property type="entry name" value="Chloro_ReproSupport/MetalTrans"/>
</dbReference>
<dbReference type="RefSeq" id="WP_284351255.1">
    <property type="nucleotide sequence ID" value="NZ_BRXS01000005.1"/>
</dbReference>
<organism evidence="2 3">
    <name type="scientific">Roseisolibacter agri</name>
    <dbReference type="NCBI Taxonomy" id="2014610"/>
    <lineage>
        <taxon>Bacteria</taxon>
        <taxon>Pseudomonadati</taxon>
        <taxon>Gemmatimonadota</taxon>
        <taxon>Gemmatimonadia</taxon>
        <taxon>Gemmatimonadales</taxon>
        <taxon>Gemmatimonadaceae</taxon>
        <taxon>Roseisolibacter</taxon>
    </lineage>
</organism>